<dbReference type="Proteomes" id="UP000275078">
    <property type="component" value="Unassembled WGS sequence"/>
</dbReference>
<dbReference type="InterPro" id="IPR018392">
    <property type="entry name" value="LysM"/>
</dbReference>
<dbReference type="OrthoDB" id="2281372at2759"/>
<evidence type="ECO:0000256" key="3">
    <source>
        <dbReference type="SAM" id="MobiDB-lite"/>
    </source>
</evidence>
<dbReference type="PROSITE" id="PS51782">
    <property type="entry name" value="LYSM"/>
    <property type="match status" value="1"/>
</dbReference>
<dbReference type="InterPro" id="IPR052210">
    <property type="entry name" value="LysM1-like"/>
</dbReference>
<dbReference type="GO" id="GO:0008061">
    <property type="term" value="F:chitin binding"/>
    <property type="evidence" value="ECO:0007669"/>
    <property type="project" value="UniProtKB-KW"/>
</dbReference>
<feature type="region of interest" description="Disordered" evidence="3">
    <location>
        <begin position="1"/>
        <end position="20"/>
    </location>
</feature>
<proteinExistence type="predicted"/>
<name>A0A3N4HTY7_ASCIM</name>
<dbReference type="InterPro" id="IPR036779">
    <property type="entry name" value="LysM_dom_sf"/>
</dbReference>
<dbReference type="SUPFAM" id="SSF54106">
    <property type="entry name" value="LysM domain"/>
    <property type="match status" value="1"/>
</dbReference>
<evidence type="ECO:0000256" key="1">
    <source>
        <dbReference type="ARBA" id="ARBA00022669"/>
    </source>
</evidence>
<keyword evidence="1" id="KW-0147">Chitin-binding</keyword>
<keyword evidence="2" id="KW-0843">Virulence</keyword>
<sequence length="81" mass="8672">MGPAPADAVPPSTKKAPAATQKGITSRCTRWHVAKSRDSCYWIAKNNGCSLGAFYAWNKALSDGGECAQLWVGYAYCVSTK</sequence>
<evidence type="ECO:0000256" key="2">
    <source>
        <dbReference type="ARBA" id="ARBA00023026"/>
    </source>
</evidence>
<dbReference type="AlphaFoldDB" id="A0A3N4HTY7"/>
<evidence type="ECO:0000313" key="5">
    <source>
        <dbReference type="EMBL" id="RPA73134.1"/>
    </source>
</evidence>
<dbReference type="STRING" id="1160509.A0A3N4HTY7"/>
<dbReference type="EMBL" id="ML119832">
    <property type="protein sequence ID" value="RPA73134.1"/>
    <property type="molecule type" value="Genomic_DNA"/>
</dbReference>
<dbReference type="CDD" id="cd00118">
    <property type="entry name" value="LysM"/>
    <property type="match status" value="1"/>
</dbReference>
<reference evidence="5 6" key="1">
    <citation type="journal article" date="2018" name="Nat. Ecol. Evol.">
        <title>Pezizomycetes genomes reveal the molecular basis of ectomycorrhizal truffle lifestyle.</title>
        <authorList>
            <person name="Murat C."/>
            <person name="Payen T."/>
            <person name="Noel B."/>
            <person name="Kuo A."/>
            <person name="Morin E."/>
            <person name="Chen J."/>
            <person name="Kohler A."/>
            <person name="Krizsan K."/>
            <person name="Balestrini R."/>
            <person name="Da Silva C."/>
            <person name="Montanini B."/>
            <person name="Hainaut M."/>
            <person name="Levati E."/>
            <person name="Barry K.W."/>
            <person name="Belfiori B."/>
            <person name="Cichocki N."/>
            <person name="Clum A."/>
            <person name="Dockter R.B."/>
            <person name="Fauchery L."/>
            <person name="Guy J."/>
            <person name="Iotti M."/>
            <person name="Le Tacon F."/>
            <person name="Lindquist E.A."/>
            <person name="Lipzen A."/>
            <person name="Malagnac F."/>
            <person name="Mello A."/>
            <person name="Molinier V."/>
            <person name="Miyauchi S."/>
            <person name="Poulain J."/>
            <person name="Riccioni C."/>
            <person name="Rubini A."/>
            <person name="Sitrit Y."/>
            <person name="Splivallo R."/>
            <person name="Traeger S."/>
            <person name="Wang M."/>
            <person name="Zifcakova L."/>
            <person name="Wipf D."/>
            <person name="Zambonelli A."/>
            <person name="Paolocci F."/>
            <person name="Nowrousian M."/>
            <person name="Ottonello S."/>
            <person name="Baldrian P."/>
            <person name="Spatafora J.W."/>
            <person name="Henrissat B."/>
            <person name="Nagy L.G."/>
            <person name="Aury J.M."/>
            <person name="Wincker P."/>
            <person name="Grigoriev I.V."/>
            <person name="Bonfante P."/>
            <person name="Martin F.M."/>
        </authorList>
    </citation>
    <scope>NUCLEOTIDE SEQUENCE [LARGE SCALE GENOMIC DNA]</scope>
    <source>
        <strain evidence="5 6">RN42</strain>
    </source>
</reference>
<evidence type="ECO:0000259" key="4">
    <source>
        <dbReference type="PROSITE" id="PS51782"/>
    </source>
</evidence>
<accession>A0A3N4HTY7</accession>
<dbReference type="Gene3D" id="3.10.350.10">
    <property type="entry name" value="LysM domain"/>
    <property type="match status" value="1"/>
</dbReference>
<organism evidence="5 6">
    <name type="scientific">Ascobolus immersus RN42</name>
    <dbReference type="NCBI Taxonomy" id="1160509"/>
    <lineage>
        <taxon>Eukaryota</taxon>
        <taxon>Fungi</taxon>
        <taxon>Dikarya</taxon>
        <taxon>Ascomycota</taxon>
        <taxon>Pezizomycotina</taxon>
        <taxon>Pezizomycetes</taxon>
        <taxon>Pezizales</taxon>
        <taxon>Ascobolaceae</taxon>
        <taxon>Ascobolus</taxon>
    </lineage>
</organism>
<keyword evidence="6" id="KW-1185">Reference proteome</keyword>
<gene>
    <name evidence="5" type="ORF">BJ508DRAFT_216419</name>
</gene>
<feature type="domain" description="LysM" evidence="4">
    <location>
        <begin position="30"/>
        <end position="78"/>
    </location>
</feature>
<evidence type="ECO:0000313" key="6">
    <source>
        <dbReference type="Proteomes" id="UP000275078"/>
    </source>
</evidence>
<dbReference type="PANTHER" id="PTHR34997">
    <property type="entry name" value="AM15"/>
    <property type="match status" value="1"/>
</dbReference>
<protein>
    <recommendedName>
        <fullName evidence="4">LysM domain-containing protein</fullName>
    </recommendedName>
</protein>
<dbReference type="PANTHER" id="PTHR34997:SF1">
    <property type="entry name" value="PEPTIDOGLYCAN-BINDING LYSIN DOMAIN"/>
    <property type="match status" value="1"/>
</dbReference>